<keyword evidence="10 14" id="KW-0067">ATP-binding</keyword>
<dbReference type="PROSITE" id="PS00308">
    <property type="entry name" value="LECTIN_LEGUME_ALPHA"/>
    <property type="match status" value="1"/>
</dbReference>
<keyword evidence="8 14" id="KW-0547">Nucleotide-binding</keyword>
<accession>A0ABM3H4Y8</accession>
<dbReference type="InterPro" id="IPR050528">
    <property type="entry name" value="L-type_Lectin-RKs"/>
</dbReference>
<feature type="transmembrane region" description="Helical" evidence="16">
    <location>
        <begin position="217"/>
        <end position="242"/>
    </location>
</feature>
<dbReference type="GeneID" id="125314176"/>
<dbReference type="SUPFAM" id="SSF49899">
    <property type="entry name" value="Concanavalin A-like lectins/glucanases"/>
    <property type="match status" value="1"/>
</dbReference>
<evidence type="ECO:0000256" key="1">
    <source>
        <dbReference type="ARBA" id="ARBA00004479"/>
    </source>
</evidence>
<evidence type="ECO:0000256" key="6">
    <source>
        <dbReference type="ARBA" id="ARBA00022729"/>
    </source>
</evidence>
<evidence type="ECO:0000256" key="12">
    <source>
        <dbReference type="ARBA" id="ARBA00023136"/>
    </source>
</evidence>
<comment type="similarity">
    <text evidence="3">In the C-terminal section; belongs to the protein kinase superfamily. Ser/Thr protein kinase family.</text>
</comment>
<keyword evidence="6" id="KW-0732">Signal</keyword>
<keyword evidence="12 16" id="KW-0472">Membrane</keyword>
<evidence type="ECO:0000256" key="7">
    <source>
        <dbReference type="ARBA" id="ARBA00022734"/>
    </source>
</evidence>
<dbReference type="Gene3D" id="2.60.120.200">
    <property type="match status" value="1"/>
</dbReference>
<dbReference type="PANTHER" id="PTHR27007">
    <property type="match status" value="1"/>
</dbReference>
<dbReference type="CDD" id="cd06899">
    <property type="entry name" value="lectin_legume_LecRK_Arcelin_ConA"/>
    <property type="match status" value="1"/>
</dbReference>
<evidence type="ECO:0000256" key="8">
    <source>
        <dbReference type="ARBA" id="ARBA00022741"/>
    </source>
</evidence>
<dbReference type="PROSITE" id="PS00107">
    <property type="entry name" value="PROTEIN_KINASE_ATP"/>
    <property type="match status" value="1"/>
</dbReference>
<comment type="subcellular location">
    <subcellularLocation>
        <location evidence="1">Membrane</location>
        <topology evidence="1">Single-pass type I membrane protein</topology>
    </subcellularLocation>
</comment>
<comment type="similarity">
    <text evidence="2">In the N-terminal section; belongs to the leguminous lectin family.</text>
</comment>
<proteinExistence type="inferred from homology"/>
<gene>
    <name evidence="19" type="primary">LOC125314176</name>
</gene>
<dbReference type="SMART" id="SM00220">
    <property type="entry name" value="S_TKc"/>
    <property type="match status" value="1"/>
</dbReference>
<dbReference type="InterPro" id="IPR000719">
    <property type="entry name" value="Prot_kinase_dom"/>
</dbReference>
<evidence type="ECO:0000256" key="11">
    <source>
        <dbReference type="ARBA" id="ARBA00022989"/>
    </source>
</evidence>
<evidence type="ECO:0000256" key="2">
    <source>
        <dbReference type="ARBA" id="ARBA00008536"/>
    </source>
</evidence>
<evidence type="ECO:0000256" key="16">
    <source>
        <dbReference type="SAM" id="Phobius"/>
    </source>
</evidence>
<dbReference type="InterPro" id="IPR001220">
    <property type="entry name" value="Legume_lectin_dom"/>
</dbReference>
<evidence type="ECO:0000256" key="9">
    <source>
        <dbReference type="ARBA" id="ARBA00022777"/>
    </source>
</evidence>
<keyword evidence="9" id="KW-0418">Kinase</keyword>
<dbReference type="InterPro" id="IPR000985">
    <property type="entry name" value="Lectin_LegA_CS"/>
</dbReference>
<sequence length="609" mass="67500">MPPNLYLSPMLPNHDPSGDCGQATYSREVHLWDKAAGNAADFTAQFVFGMESQNRNTSGDRLAFFDAPPGSAVSCDLGGECRGLPKGSFVANRVDTFKNPWDGDVPHVGIDLNNIRSAANVTVTWLNGTMDGRLVNASITYDSKAKNWSVILVDANGNSNNSVSLHYAPLDLSEYLPEWVDVGFSAATGAAYEFHMVHSWEFSSSLRLWPEKTALSLLQWLLIAIGSIGILAVIILASFAWVRYRPKGNRPYPISDLPEGDNGPKTTKGNGSRPGEVEEAGHRSVKLTEELENFCGPKKFSYEELTTATDSFAQGRILGKGGFGMVYEGHIRDGRTRIAVKIIKPNSHQGKKEYVSEVMSLSQLRHKNLVQLIGYCHEADNLALVYEFMRGGSLEDHLFNSRTLLTWERRYNIAWGLASGLHYLHEQCNQCVIHRDIKSSNTMLDEKLNAKLGDFGLARLVDHARGPDTTELIGTPGYLAPECYQTGKGTKESDIYGFGVVLLEIVCGKRVFDSELAEQSLGLVQWVWKLYGWRSWSRTRRWHRNFLGAVDKRLGKDFDGKQAEALMIVGLWCAHPVAASRPSVEAAMSVLDLKAEPPKLPSKMPVFNI</sequence>
<dbReference type="SUPFAM" id="SSF56112">
    <property type="entry name" value="Protein kinase-like (PK-like)"/>
    <property type="match status" value="1"/>
</dbReference>
<feature type="binding site" evidence="14">
    <location>
        <position position="341"/>
    </location>
    <ligand>
        <name>ATP</name>
        <dbReference type="ChEBI" id="CHEBI:30616"/>
    </ligand>
</feature>
<dbReference type="PROSITE" id="PS50011">
    <property type="entry name" value="PROTEIN_KINASE_DOM"/>
    <property type="match status" value="1"/>
</dbReference>
<feature type="region of interest" description="Disordered" evidence="15">
    <location>
        <begin position="252"/>
        <end position="282"/>
    </location>
</feature>
<keyword evidence="4" id="KW-0808">Transferase</keyword>
<feature type="domain" description="Protein kinase" evidence="17">
    <location>
        <begin position="312"/>
        <end position="578"/>
    </location>
</feature>
<dbReference type="Gene3D" id="3.30.200.20">
    <property type="entry name" value="Phosphorylase Kinase, domain 1"/>
    <property type="match status" value="1"/>
</dbReference>
<evidence type="ECO:0000256" key="10">
    <source>
        <dbReference type="ARBA" id="ARBA00022840"/>
    </source>
</evidence>
<evidence type="ECO:0000256" key="15">
    <source>
        <dbReference type="SAM" id="MobiDB-lite"/>
    </source>
</evidence>
<evidence type="ECO:0000256" key="14">
    <source>
        <dbReference type="PROSITE-ProRule" id="PRU10141"/>
    </source>
</evidence>
<keyword evidence="7" id="KW-0430">Lectin</keyword>
<name>A0ABM3H4Y8_9MYRT</name>
<evidence type="ECO:0000313" key="19">
    <source>
        <dbReference type="RefSeq" id="XP_048131631.1"/>
    </source>
</evidence>
<evidence type="ECO:0000313" key="18">
    <source>
        <dbReference type="Proteomes" id="UP000827889"/>
    </source>
</evidence>
<dbReference type="Gene3D" id="1.10.510.10">
    <property type="entry name" value="Transferase(Phosphotransferase) domain 1"/>
    <property type="match status" value="1"/>
</dbReference>
<dbReference type="Pfam" id="PF00069">
    <property type="entry name" value="Pkinase"/>
    <property type="match status" value="1"/>
</dbReference>
<keyword evidence="18" id="KW-1185">Reference proteome</keyword>
<dbReference type="InterPro" id="IPR013320">
    <property type="entry name" value="ConA-like_dom_sf"/>
</dbReference>
<evidence type="ECO:0000259" key="17">
    <source>
        <dbReference type="PROSITE" id="PS50011"/>
    </source>
</evidence>
<protein>
    <submittedName>
        <fullName evidence="19">L-type lectin-domain containing receptor kinase IX.1-like</fullName>
    </submittedName>
</protein>
<evidence type="ECO:0000256" key="5">
    <source>
        <dbReference type="ARBA" id="ARBA00022692"/>
    </source>
</evidence>
<dbReference type="RefSeq" id="XP_048131631.1">
    <property type="nucleotide sequence ID" value="XM_048275674.1"/>
</dbReference>
<keyword evidence="11 16" id="KW-1133">Transmembrane helix</keyword>
<evidence type="ECO:0000256" key="13">
    <source>
        <dbReference type="ARBA" id="ARBA00023170"/>
    </source>
</evidence>
<dbReference type="InterPro" id="IPR011009">
    <property type="entry name" value="Kinase-like_dom_sf"/>
</dbReference>
<dbReference type="PROSITE" id="PS00108">
    <property type="entry name" value="PROTEIN_KINASE_ST"/>
    <property type="match status" value="1"/>
</dbReference>
<evidence type="ECO:0000256" key="3">
    <source>
        <dbReference type="ARBA" id="ARBA00010217"/>
    </source>
</evidence>
<dbReference type="Pfam" id="PF00139">
    <property type="entry name" value="Lectin_legB"/>
    <property type="match status" value="1"/>
</dbReference>
<evidence type="ECO:0000256" key="4">
    <source>
        <dbReference type="ARBA" id="ARBA00022679"/>
    </source>
</evidence>
<dbReference type="InterPro" id="IPR008271">
    <property type="entry name" value="Ser/Thr_kinase_AS"/>
</dbReference>
<dbReference type="Proteomes" id="UP000827889">
    <property type="component" value="Chromosome 3"/>
</dbReference>
<keyword evidence="5 16" id="KW-0812">Transmembrane</keyword>
<keyword evidence="13" id="KW-0675">Receptor</keyword>
<reference evidence="19" key="1">
    <citation type="submission" date="2025-08" db="UniProtKB">
        <authorList>
            <consortium name="RefSeq"/>
        </authorList>
    </citation>
    <scope>IDENTIFICATION</scope>
    <source>
        <tissue evidence="19">Leaf</tissue>
    </source>
</reference>
<organism evidence="18 19">
    <name type="scientific">Rhodamnia argentea</name>
    <dbReference type="NCBI Taxonomy" id="178133"/>
    <lineage>
        <taxon>Eukaryota</taxon>
        <taxon>Viridiplantae</taxon>
        <taxon>Streptophyta</taxon>
        <taxon>Embryophyta</taxon>
        <taxon>Tracheophyta</taxon>
        <taxon>Spermatophyta</taxon>
        <taxon>Magnoliopsida</taxon>
        <taxon>eudicotyledons</taxon>
        <taxon>Gunneridae</taxon>
        <taxon>Pentapetalae</taxon>
        <taxon>rosids</taxon>
        <taxon>malvids</taxon>
        <taxon>Myrtales</taxon>
        <taxon>Myrtaceae</taxon>
        <taxon>Myrtoideae</taxon>
        <taxon>Myrteae</taxon>
        <taxon>Australasian group</taxon>
        <taxon>Rhodamnia</taxon>
    </lineage>
</organism>
<dbReference type="InterPro" id="IPR017441">
    <property type="entry name" value="Protein_kinase_ATP_BS"/>
</dbReference>